<reference evidence="2 3" key="1">
    <citation type="submission" date="2024-11" db="EMBL/GenBank/DDBJ databases">
        <title>A near-complete genome assembly of Cinchona calisaya.</title>
        <authorList>
            <person name="Lian D.C."/>
            <person name="Zhao X.W."/>
            <person name="Wei L."/>
        </authorList>
    </citation>
    <scope>NUCLEOTIDE SEQUENCE [LARGE SCALE GENOMIC DNA]</scope>
    <source>
        <tissue evidence="2">Nenye</tissue>
    </source>
</reference>
<gene>
    <name evidence="2" type="ORF">ACH5RR_006966</name>
</gene>
<proteinExistence type="predicted"/>
<dbReference type="PANTHER" id="PTHR34222">
    <property type="entry name" value="GAG_PRE-INTEGRS DOMAIN-CONTAINING PROTEIN"/>
    <property type="match status" value="1"/>
</dbReference>
<name>A0ABD3AQH7_9GENT</name>
<dbReference type="PANTHER" id="PTHR34222:SF79">
    <property type="entry name" value="RETROVIRUS-RELATED POL POLYPROTEIN FROM TRANSPOSON TNT 1-94"/>
    <property type="match status" value="1"/>
</dbReference>
<organism evidence="2 3">
    <name type="scientific">Cinchona calisaya</name>
    <dbReference type="NCBI Taxonomy" id="153742"/>
    <lineage>
        <taxon>Eukaryota</taxon>
        <taxon>Viridiplantae</taxon>
        <taxon>Streptophyta</taxon>
        <taxon>Embryophyta</taxon>
        <taxon>Tracheophyta</taxon>
        <taxon>Spermatophyta</taxon>
        <taxon>Magnoliopsida</taxon>
        <taxon>eudicotyledons</taxon>
        <taxon>Gunneridae</taxon>
        <taxon>Pentapetalae</taxon>
        <taxon>asterids</taxon>
        <taxon>lamiids</taxon>
        <taxon>Gentianales</taxon>
        <taxon>Rubiaceae</taxon>
        <taxon>Cinchonoideae</taxon>
        <taxon>Cinchoneae</taxon>
        <taxon>Cinchona</taxon>
    </lineage>
</organism>
<sequence>MKKMQSMREEEKVFDFLMGLDREYMTVRSQILSLDQLLILGRAYSIAAQEEKQHSNAGHTSTIEAVALLTEGKGSQSKKILMEITFFEDIFPFANCLVTNLSQTTTLDHEQAPRLVVTKPLLLVTVNEFATLGPMPFKSFGTILSDLSTTATRPCDPFEPTSVGEQSANYMGSYVVSLEECIPQTTNLSFLKIIARRLGYKDNFSLSYGILKDTRRVKRGTANQGKADDGCRVDNHGGIADHDRKHDDSGIADGSVIDHGRAVDDFDINHTFGATRKGFIDGCRPVIGVGRCHLRAPHHGVLLSTVGLDTNNCIVFAEAENKIRIYIMMRTKTKRDWMRNQNIELCPKKLEKLKNAFATCIARFTGDEKFEVATCNKFLHSERNNPEPYVDGYYTKTAYMRVDELIISPIDGPSWWLDSNVQGLLPPKKIKLTRRPKNARKSEPDEVRPQYQNLSIEESENVGVENRIAENQTNLGDENRTNQAGTAQPNQDIHKLQVTSSRLREDDSLNDQVVEEVTTQNLVVTSNIGT</sequence>
<dbReference type="EMBL" id="JBJUIK010000003">
    <property type="protein sequence ID" value="KAL3533445.1"/>
    <property type="molecule type" value="Genomic_DNA"/>
</dbReference>
<feature type="compositionally biased region" description="Basic residues" evidence="1">
    <location>
        <begin position="428"/>
        <end position="439"/>
    </location>
</feature>
<feature type="region of interest" description="Disordered" evidence="1">
    <location>
        <begin position="428"/>
        <end position="493"/>
    </location>
</feature>
<keyword evidence="3" id="KW-1185">Reference proteome</keyword>
<feature type="compositionally biased region" description="Polar residues" evidence="1">
    <location>
        <begin position="469"/>
        <end position="493"/>
    </location>
</feature>
<protein>
    <submittedName>
        <fullName evidence="2">Uncharacterized protein</fullName>
    </submittedName>
</protein>
<accession>A0ABD3AQH7</accession>
<dbReference type="AlphaFoldDB" id="A0ABD3AQH7"/>
<comment type="caution">
    <text evidence="2">The sequence shown here is derived from an EMBL/GenBank/DDBJ whole genome shotgun (WGS) entry which is preliminary data.</text>
</comment>
<evidence type="ECO:0000256" key="1">
    <source>
        <dbReference type="SAM" id="MobiDB-lite"/>
    </source>
</evidence>
<evidence type="ECO:0000313" key="3">
    <source>
        <dbReference type="Proteomes" id="UP001630127"/>
    </source>
</evidence>
<evidence type="ECO:0000313" key="2">
    <source>
        <dbReference type="EMBL" id="KAL3533445.1"/>
    </source>
</evidence>
<dbReference type="Proteomes" id="UP001630127">
    <property type="component" value="Unassembled WGS sequence"/>
</dbReference>